<dbReference type="PANTHER" id="PTHR47506:SF6">
    <property type="entry name" value="HTH-TYPE TRANSCRIPTIONAL REPRESSOR NEMR"/>
    <property type="match status" value="1"/>
</dbReference>
<dbReference type="SUPFAM" id="SSF48498">
    <property type="entry name" value="Tetracyclin repressor-like, C-terminal domain"/>
    <property type="match status" value="1"/>
</dbReference>
<proteinExistence type="predicted"/>
<gene>
    <name evidence="6" type="ORF">GR138_10905</name>
</gene>
<evidence type="ECO:0000256" key="1">
    <source>
        <dbReference type="ARBA" id="ARBA00023015"/>
    </source>
</evidence>
<dbReference type="PROSITE" id="PS50977">
    <property type="entry name" value="HTH_TETR_2"/>
    <property type="match status" value="1"/>
</dbReference>
<name>A0A6N8SFM3_9HYPH</name>
<dbReference type="InterPro" id="IPR001647">
    <property type="entry name" value="HTH_TetR"/>
</dbReference>
<dbReference type="EMBL" id="WUMK01000003">
    <property type="protein sequence ID" value="MXN45702.1"/>
    <property type="molecule type" value="Genomic_DNA"/>
</dbReference>
<dbReference type="InterPro" id="IPR036271">
    <property type="entry name" value="Tet_transcr_reg_TetR-rel_C_sf"/>
</dbReference>
<evidence type="ECO:0000313" key="7">
    <source>
        <dbReference type="Proteomes" id="UP000435802"/>
    </source>
</evidence>
<organism evidence="6 7">
    <name type="scientific">Shinella kummerowiae</name>
    <dbReference type="NCBI Taxonomy" id="417745"/>
    <lineage>
        <taxon>Bacteria</taxon>
        <taxon>Pseudomonadati</taxon>
        <taxon>Pseudomonadota</taxon>
        <taxon>Alphaproteobacteria</taxon>
        <taxon>Hyphomicrobiales</taxon>
        <taxon>Rhizobiaceae</taxon>
        <taxon>Shinella</taxon>
    </lineage>
</organism>
<feature type="domain" description="HTH tetR-type" evidence="5">
    <location>
        <begin position="2"/>
        <end position="62"/>
    </location>
</feature>
<dbReference type="InterPro" id="IPR009057">
    <property type="entry name" value="Homeodomain-like_sf"/>
</dbReference>
<dbReference type="PRINTS" id="PR00455">
    <property type="entry name" value="HTHTETR"/>
</dbReference>
<evidence type="ECO:0000256" key="3">
    <source>
        <dbReference type="ARBA" id="ARBA00023163"/>
    </source>
</evidence>
<dbReference type="Gene3D" id="1.10.357.10">
    <property type="entry name" value="Tetracycline Repressor, domain 2"/>
    <property type="match status" value="1"/>
</dbReference>
<evidence type="ECO:0000256" key="4">
    <source>
        <dbReference type="PROSITE-ProRule" id="PRU00335"/>
    </source>
</evidence>
<dbReference type="AlphaFoldDB" id="A0A6N8SFM3"/>
<protein>
    <submittedName>
        <fullName evidence="6">TetR family transcriptional regulator</fullName>
    </submittedName>
</protein>
<keyword evidence="1" id="KW-0805">Transcription regulation</keyword>
<dbReference type="PANTHER" id="PTHR47506">
    <property type="entry name" value="TRANSCRIPTIONAL REGULATORY PROTEIN"/>
    <property type="match status" value="1"/>
</dbReference>
<dbReference type="Proteomes" id="UP000435802">
    <property type="component" value="Unassembled WGS sequence"/>
</dbReference>
<dbReference type="Pfam" id="PF00440">
    <property type="entry name" value="TetR_N"/>
    <property type="match status" value="1"/>
</dbReference>
<dbReference type="RefSeq" id="WP_160859188.1">
    <property type="nucleotide sequence ID" value="NZ_WUMK01000003.1"/>
</dbReference>
<keyword evidence="3" id="KW-0804">Transcription</keyword>
<evidence type="ECO:0000256" key="2">
    <source>
        <dbReference type="ARBA" id="ARBA00023125"/>
    </source>
</evidence>
<evidence type="ECO:0000259" key="5">
    <source>
        <dbReference type="PROSITE" id="PS50977"/>
    </source>
</evidence>
<dbReference type="OrthoDB" id="9809772at2"/>
<accession>A0A6N8SFM3</accession>
<feature type="DNA-binding region" description="H-T-H motif" evidence="4">
    <location>
        <begin position="25"/>
        <end position="44"/>
    </location>
</feature>
<reference evidence="6 7" key="1">
    <citation type="submission" date="2019-12" db="EMBL/GenBank/DDBJ databases">
        <title>Shinella kummerowiae sp. nov., a symbiotic bacterium isolated from root nodules of the herbal legume Kummerowia stipulacea.</title>
        <authorList>
            <person name="Gao J."/>
        </authorList>
    </citation>
    <scope>NUCLEOTIDE SEQUENCE [LARGE SCALE GENOMIC DNA]</scope>
    <source>
        <strain evidence="6 7">CCBAU 25048</strain>
    </source>
</reference>
<dbReference type="SUPFAM" id="SSF46689">
    <property type="entry name" value="Homeodomain-like"/>
    <property type="match status" value="1"/>
</dbReference>
<sequence length="168" mass="18214">MTDTVSAILDAAEERIRGAGYHGFSFRDIASDVGVKASSVHYHFPAKEKLAAAVARRYTDRFVEAVDAEVAQGADVVEAWRHVFRTALQRDGRMCLCGALAATSHELAEEIRVEVKRFFELGIEKLQEGGLDRASAVRVLSALEGAMLTANILDDQSIFETGSSALVA</sequence>
<keyword evidence="7" id="KW-1185">Reference proteome</keyword>
<comment type="caution">
    <text evidence="6">The sequence shown here is derived from an EMBL/GenBank/DDBJ whole genome shotgun (WGS) entry which is preliminary data.</text>
</comment>
<dbReference type="GO" id="GO:0003677">
    <property type="term" value="F:DNA binding"/>
    <property type="evidence" value="ECO:0007669"/>
    <property type="project" value="UniProtKB-UniRule"/>
</dbReference>
<evidence type="ECO:0000313" key="6">
    <source>
        <dbReference type="EMBL" id="MXN45702.1"/>
    </source>
</evidence>
<keyword evidence="2 4" id="KW-0238">DNA-binding</keyword>